<dbReference type="EMBL" id="AAGUDP010000006">
    <property type="protein sequence ID" value="EBS0563186.1"/>
    <property type="molecule type" value="Genomic_DNA"/>
</dbReference>
<gene>
    <name evidence="1" type="ORF">DTU56_08665</name>
</gene>
<name>A0A5U8XK37_SALMU</name>
<proteinExistence type="predicted"/>
<dbReference type="AlphaFoldDB" id="A0A5U8XK37"/>
<organism evidence="1">
    <name type="scientific">Salmonella muenchen</name>
    <dbReference type="NCBI Taxonomy" id="596"/>
    <lineage>
        <taxon>Bacteria</taxon>
        <taxon>Pseudomonadati</taxon>
        <taxon>Pseudomonadota</taxon>
        <taxon>Gammaproteobacteria</taxon>
        <taxon>Enterobacterales</taxon>
        <taxon>Enterobacteriaceae</taxon>
        <taxon>Salmonella</taxon>
    </lineage>
</organism>
<comment type="caution">
    <text evidence="1">The sequence shown here is derived from an EMBL/GenBank/DDBJ whole genome shotgun (WGS) entry which is preliminary data.</text>
</comment>
<sequence length="197" mass="23554">MLVKIYNSVEKLERCEFARTAGNFAEELKFGIEKAKRHTPDGAHWLWCAFIRPNKVELSHFMMNMSRQFIVRRTIRNNLQIRPFCLALEELYPGYPVKIIRRVDFFDRSRDTLLFRFSNRYTTKEYEQKKPMPREPFHYVTEDNFGDKWNELMEIEGTHTVEMPASIAAREDVMEYLDKNGFIAFEETLPLTLGKRR</sequence>
<evidence type="ECO:0000313" key="1">
    <source>
        <dbReference type="EMBL" id="EBS0563186.1"/>
    </source>
</evidence>
<protein>
    <submittedName>
        <fullName evidence="1">Uncharacterized protein</fullName>
    </submittedName>
</protein>
<accession>A0A5U8XK37</accession>
<reference evidence="1" key="1">
    <citation type="submission" date="2018-07" db="EMBL/GenBank/DDBJ databases">
        <authorList>
            <person name="Ashton P.M."/>
            <person name="Dallman T."/>
            <person name="Nair S."/>
            <person name="De Pinna E."/>
            <person name="Peters T."/>
            <person name="Grant K."/>
        </authorList>
    </citation>
    <scope>NUCLEOTIDE SEQUENCE</scope>
    <source>
        <strain evidence="1">142535</strain>
    </source>
</reference>